<evidence type="ECO:0000313" key="2">
    <source>
        <dbReference type="Proteomes" id="UP001500238"/>
    </source>
</evidence>
<organism evidence="1 2">
    <name type="scientific">Sphingomonas insulae</name>
    <dbReference type="NCBI Taxonomy" id="424800"/>
    <lineage>
        <taxon>Bacteria</taxon>
        <taxon>Pseudomonadati</taxon>
        <taxon>Pseudomonadota</taxon>
        <taxon>Alphaproteobacteria</taxon>
        <taxon>Sphingomonadales</taxon>
        <taxon>Sphingomonadaceae</taxon>
        <taxon>Sphingomonas</taxon>
    </lineage>
</organism>
<dbReference type="Proteomes" id="UP001500238">
    <property type="component" value="Unassembled WGS sequence"/>
</dbReference>
<dbReference type="RefSeq" id="WP_163957641.1">
    <property type="nucleotide sequence ID" value="NZ_BAAAES010000001.1"/>
</dbReference>
<evidence type="ECO:0000313" key="1">
    <source>
        <dbReference type="EMBL" id="GAA0656870.1"/>
    </source>
</evidence>
<dbReference type="EMBL" id="BAAAES010000001">
    <property type="protein sequence ID" value="GAA0656870.1"/>
    <property type="molecule type" value="Genomic_DNA"/>
</dbReference>
<evidence type="ECO:0008006" key="3">
    <source>
        <dbReference type="Google" id="ProtNLM"/>
    </source>
</evidence>
<comment type="caution">
    <text evidence="1">The sequence shown here is derived from an EMBL/GenBank/DDBJ whole genome shotgun (WGS) entry which is preliminary data.</text>
</comment>
<keyword evidence="2" id="KW-1185">Reference proteome</keyword>
<proteinExistence type="predicted"/>
<gene>
    <name evidence="1" type="ORF">GCM10009102_01020</name>
</gene>
<name>A0ABN1HKS2_9SPHN</name>
<reference evidence="1 2" key="1">
    <citation type="journal article" date="2019" name="Int. J. Syst. Evol. Microbiol.">
        <title>The Global Catalogue of Microorganisms (GCM) 10K type strain sequencing project: providing services to taxonomists for standard genome sequencing and annotation.</title>
        <authorList>
            <consortium name="The Broad Institute Genomics Platform"/>
            <consortium name="The Broad Institute Genome Sequencing Center for Infectious Disease"/>
            <person name="Wu L."/>
            <person name="Ma J."/>
        </authorList>
    </citation>
    <scope>NUCLEOTIDE SEQUENCE [LARGE SCALE GENOMIC DNA]</scope>
    <source>
        <strain evidence="1 2">JCM 14603</strain>
    </source>
</reference>
<dbReference type="Pfam" id="PF09550">
    <property type="entry name" value="Phage_TAC_6"/>
    <property type="match status" value="1"/>
</dbReference>
<sequence>MTCFADGAVRLAGFAGAVLGWSPAAFWRATPAELAAVVMAASGGGAAAMTPPDAATLARMREAFPDG</sequence>
<accession>A0ABN1HKS2</accession>
<protein>
    <recommendedName>
        <fullName evidence="3">Phage tail assembly chaperone</fullName>
    </recommendedName>
</protein>
<dbReference type="InterPro" id="IPR019056">
    <property type="entry name" value="Phage_TAC_6"/>
</dbReference>